<dbReference type="EMBL" id="CP009530">
    <property type="protein sequence ID" value="AKB57041.1"/>
    <property type="molecule type" value="Genomic_DNA"/>
</dbReference>
<dbReference type="HOGENOM" id="CLU_716907_0_0_2"/>
<dbReference type="KEGG" id="mbar:MSBR2_0525"/>
<proteinExistence type="predicted"/>
<evidence type="ECO:0000313" key="3">
    <source>
        <dbReference type="Proteomes" id="UP000033079"/>
    </source>
</evidence>
<gene>
    <name evidence="2" type="ORF">MSBR2_0525</name>
</gene>
<feature type="region of interest" description="Disordered" evidence="1">
    <location>
        <begin position="433"/>
        <end position="456"/>
    </location>
</feature>
<evidence type="ECO:0000256" key="1">
    <source>
        <dbReference type="SAM" id="MobiDB-lite"/>
    </source>
</evidence>
<dbReference type="SUPFAM" id="SSF48371">
    <property type="entry name" value="ARM repeat"/>
    <property type="match status" value="1"/>
</dbReference>
<dbReference type="InterPro" id="IPR016024">
    <property type="entry name" value="ARM-type_fold"/>
</dbReference>
<organism evidence="2 3">
    <name type="scientific">Methanosarcina barkeri 227</name>
    <dbReference type="NCBI Taxonomy" id="1434106"/>
    <lineage>
        <taxon>Archaea</taxon>
        <taxon>Methanobacteriati</taxon>
        <taxon>Methanobacteriota</taxon>
        <taxon>Stenosarchaea group</taxon>
        <taxon>Methanomicrobia</taxon>
        <taxon>Methanosarcinales</taxon>
        <taxon>Methanosarcinaceae</taxon>
        <taxon>Methanosarcina</taxon>
    </lineage>
</organism>
<sequence>MRQQDVIIKQLAQKIVDFIEPVIPYLVIGSKKAAEEACKKVGFGVWETKRKLWEKLCSTECTELKEAAGDMIVAPSDMDVRQVFIQEILKLLEKNPDLVKEVSSFMDYKTVQNLMTEDSSAMIIKQTSEHGSKQTLIDKIQVFDEFNRLLEAFVTRKGISQGPERYGMQNTEKPVTGLEVVGEKTPSDLRIEQIAEIKHITKPDSAKASAEKTDNEIQDKVQKAKALLMLISRLEKPEKGEIMGDALDFASQIQYGDLRSQTLSLSVLYLDEPKKAESIEKALESASHIQDENERALVLSSLLPHLRGSGKEELIENIFCFSHHLQYGDTKFQILSSLVPHLYGLKNEAIIERALELIEVIFSDYQKVQALSSLIPYLNEQKKEEVLEQALQLAFGLKDKDMRPEALSYVLPHLEEPRKEEILKKALNLASGIKSESQKAEALSSLSPYLDEPENE</sequence>
<reference evidence="2 3" key="1">
    <citation type="submission" date="2014-07" db="EMBL/GenBank/DDBJ databases">
        <title>Methanogenic archaea and the global carbon cycle.</title>
        <authorList>
            <person name="Henriksen J.R."/>
            <person name="Luke J."/>
            <person name="Reinhart S."/>
            <person name="Benedict M.N."/>
            <person name="Youngblut N.D."/>
            <person name="Metcalf M.E."/>
            <person name="Whitaker R.J."/>
            <person name="Metcalf W.W."/>
        </authorList>
    </citation>
    <scope>NUCLEOTIDE SEQUENCE [LARGE SCALE GENOMIC DNA]</scope>
    <source>
        <strain evidence="2 3">227</strain>
    </source>
</reference>
<dbReference type="InterPro" id="IPR011990">
    <property type="entry name" value="TPR-like_helical_dom_sf"/>
</dbReference>
<protein>
    <submittedName>
        <fullName evidence="2">Uncharacterized protein</fullName>
    </submittedName>
</protein>
<dbReference type="AlphaFoldDB" id="A0A0E3LPS7"/>
<dbReference type="RefSeq" id="WP_048117298.1">
    <property type="nucleotide sequence ID" value="NZ_CP009530.1"/>
</dbReference>
<evidence type="ECO:0000313" key="2">
    <source>
        <dbReference type="EMBL" id="AKB57041.1"/>
    </source>
</evidence>
<dbReference type="Gene3D" id="1.25.40.10">
    <property type="entry name" value="Tetratricopeptide repeat domain"/>
    <property type="match status" value="2"/>
</dbReference>
<accession>A0A0E3LPS7</accession>
<dbReference type="Proteomes" id="UP000033079">
    <property type="component" value="Chromosome"/>
</dbReference>
<dbReference type="PATRIC" id="fig|1434106.5.peg.639"/>
<name>A0A0E3LPS7_METBA</name>
<dbReference type="GeneID" id="24799460"/>